<evidence type="ECO:0000313" key="3">
    <source>
        <dbReference type="Proteomes" id="UP000599312"/>
    </source>
</evidence>
<comment type="caution">
    <text evidence="2">The sequence shown here is derived from an EMBL/GenBank/DDBJ whole genome shotgun (WGS) entry which is preliminary data.</text>
</comment>
<dbReference type="Proteomes" id="UP000599312">
    <property type="component" value="Unassembled WGS sequence"/>
</dbReference>
<sequence>MPTVPVTREAILAAIAADGPMTAAELTEALGKSRQAIGGSINGMREHGTEFLRITSYRRQRGRGGREAPVYGLGPGQDAKRPVMDSVEENRKRQARYREKNRALIRLRTQKRRRGQVNPFAQLFVARKAA</sequence>
<accession>A0A931BT87</accession>
<evidence type="ECO:0000313" key="2">
    <source>
        <dbReference type="EMBL" id="MBF9235558.1"/>
    </source>
</evidence>
<dbReference type="AlphaFoldDB" id="A0A931BT87"/>
<protein>
    <submittedName>
        <fullName evidence="2">MarR family transcriptional regulator</fullName>
    </submittedName>
</protein>
<evidence type="ECO:0000256" key="1">
    <source>
        <dbReference type="SAM" id="MobiDB-lite"/>
    </source>
</evidence>
<dbReference type="RefSeq" id="WP_196273554.1">
    <property type="nucleotide sequence ID" value="NZ_JADQDO010000016.1"/>
</dbReference>
<feature type="compositionally biased region" description="Basic and acidic residues" evidence="1">
    <location>
        <begin position="78"/>
        <end position="95"/>
    </location>
</feature>
<dbReference type="SUPFAM" id="SSF46785">
    <property type="entry name" value="Winged helix' DNA-binding domain"/>
    <property type="match status" value="1"/>
</dbReference>
<reference evidence="2" key="1">
    <citation type="submission" date="2020-11" db="EMBL/GenBank/DDBJ databases">
        <authorList>
            <person name="Kim M.K."/>
        </authorList>
    </citation>
    <scope>NUCLEOTIDE SEQUENCE</scope>
    <source>
        <strain evidence="2">BT350</strain>
    </source>
</reference>
<organism evidence="2 3">
    <name type="scientific">Microvirga alba</name>
    <dbReference type="NCBI Taxonomy" id="2791025"/>
    <lineage>
        <taxon>Bacteria</taxon>
        <taxon>Pseudomonadati</taxon>
        <taxon>Pseudomonadota</taxon>
        <taxon>Alphaproteobacteria</taxon>
        <taxon>Hyphomicrobiales</taxon>
        <taxon>Methylobacteriaceae</taxon>
        <taxon>Microvirga</taxon>
    </lineage>
</organism>
<name>A0A931BT87_9HYPH</name>
<feature type="region of interest" description="Disordered" evidence="1">
    <location>
        <begin position="56"/>
        <end position="95"/>
    </location>
</feature>
<proteinExistence type="predicted"/>
<dbReference type="EMBL" id="JADQDO010000016">
    <property type="protein sequence ID" value="MBF9235558.1"/>
    <property type="molecule type" value="Genomic_DNA"/>
</dbReference>
<keyword evidence="3" id="KW-1185">Reference proteome</keyword>
<dbReference type="InterPro" id="IPR036390">
    <property type="entry name" value="WH_DNA-bd_sf"/>
</dbReference>
<gene>
    <name evidence="2" type="ORF">I2H38_19535</name>
</gene>